<comment type="similarity">
    <text evidence="2">Belongs to the CMC family.</text>
</comment>
<keyword evidence="5" id="KW-0687">Ribonucleoprotein</keyword>
<evidence type="ECO:0000313" key="10">
    <source>
        <dbReference type="Proteomes" id="UP000046395"/>
    </source>
</evidence>
<evidence type="ECO:0000256" key="7">
    <source>
        <dbReference type="ARBA" id="ARBA00035423"/>
    </source>
</evidence>
<evidence type="ECO:0000313" key="11">
    <source>
        <dbReference type="WBParaSite" id="TMUE_1000005839.1"/>
    </source>
</evidence>
<dbReference type="Proteomes" id="UP000046395">
    <property type="component" value="Unassembled WGS sequence"/>
</dbReference>
<evidence type="ECO:0000256" key="4">
    <source>
        <dbReference type="ARBA" id="ARBA00023157"/>
    </source>
</evidence>
<evidence type="ECO:0000256" key="2">
    <source>
        <dbReference type="ARBA" id="ARBA00007347"/>
    </source>
</evidence>
<evidence type="ECO:0000256" key="5">
    <source>
        <dbReference type="ARBA" id="ARBA00023274"/>
    </source>
</evidence>
<dbReference type="PANTHER" id="PTHR12934:SF11">
    <property type="entry name" value="LARGE RIBOSOMAL SUBUNIT PROTEIN UL15M"/>
    <property type="match status" value="1"/>
</dbReference>
<feature type="region of interest" description="Disordered" evidence="8">
    <location>
        <begin position="170"/>
        <end position="195"/>
    </location>
</feature>
<feature type="domain" description="Large ribosomal subunit protein uL15/eL18" evidence="9">
    <location>
        <begin position="237"/>
        <end position="317"/>
    </location>
</feature>
<dbReference type="InterPro" id="IPR036227">
    <property type="entry name" value="Ribosomal_uL15/eL18_sf"/>
</dbReference>
<dbReference type="PANTHER" id="PTHR12934">
    <property type="entry name" value="50S RIBOSOMAL PROTEIN L15"/>
    <property type="match status" value="1"/>
</dbReference>
<dbReference type="InterPro" id="IPR013892">
    <property type="entry name" value="Cyt_c_biogenesis_Cmc1-like"/>
</dbReference>
<dbReference type="GO" id="GO:0003735">
    <property type="term" value="F:structural constituent of ribosome"/>
    <property type="evidence" value="ECO:0007669"/>
    <property type="project" value="InterPro"/>
</dbReference>
<evidence type="ECO:0000256" key="1">
    <source>
        <dbReference type="ARBA" id="ARBA00007320"/>
    </source>
</evidence>
<feature type="region of interest" description="Disordered" evidence="8">
    <location>
        <begin position="1"/>
        <end position="27"/>
    </location>
</feature>
<organism evidence="10 11">
    <name type="scientific">Trichuris muris</name>
    <name type="common">Mouse whipworm</name>
    <dbReference type="NCBI Taxonomy" id="70415"/>
    <lineage>
        <taxon>Eukaryota</taxon>
        <taxon>Metazoa</taxon>
        <taxon>Ecdysozoa</taxon>
        <taxon>Nematoda</taxon>
        <taxon>Enoplea</taxon>
        <taxon>Dorylaimia</taxon>
        <taxon>Trichinellida</taxon>
        <taxon>Trichuridae</taxon>
        <taxon>Trichuris</taxon>
    </lineage>
</organism>
<sequence length="438" mass="50715">MTDRWSSGSKERGEKTMLPSSLNDPNDLSLRHVERDVVIPSRVVERVKKEKCTAEYEQLDKCMSQFGFSRIWRCYKARDTLNNCLLRWYYDPDFVQECTVEYLNDRSEYRRTGRMSERLRQQKGAEAIASMENARARSRYKMSSGRVVKSLAERATEMLKKSPRISLKNLKDNPGARTRGRQVRSKHNKAGQSHKELQVGAKPPLGWIYGDFYRPWTRIWPGEPYNKNAHVRREYPPLSLLELQRFIDLGWIDVSEPIDLTTLCNTMQYRCDPFRRQFGVRLTEEGADCFVAKVNIEVQWTNEVTIAAIERNGGVITTAYYDPISLIALTNPLKFFEKGEPIPKRGFPPVGLMKYYLSAKNRGYLADPKQVRLERVESGQKFGFEPPDADSIDNDPLLSMRKDPLQIFFGLEPGWVVNLRDEVVLKPTDPTLISYYNS</sequence>
<dbReference type="GO" id="GO:0005762">
    <property type="term" value="C:mitochondrial large ribosomal subunit"/>
    <property type="evidence" value="ECO:0007669"/>
    <property type="project" value="TreeGrafter"/>
</dbReference>
<dbReference type="Pfam" id="PF08583">
    <property type="entry name" value="Cmc1"/>
    <property type="match status" value="1"/>
</dbReference>
<accession>A0A5S6QF75</accession>
<feature type="compositionally biased region" description="Basic residues" evidence="8">
    <location>
        <begin position="178"/>
        <end position="189"/>
    </location>
</feature>
<evidence type="ECO:0000256" key="6">
    <source>
        <dbReference type="ARBA" id="ARBA00035299"/>
    </source>
</evidence>
<evidence type="ECO:0000256" key="3">
    <source>
        <dbReference type="ARBA" id="ARBA00022980"/>
    </source>
</evidence>
<dbReference type="GO" id="GO:0006412">
    <property type="term" value="P:translation"/>
    <property type="evidence" value="ECO:0007669"/>
    <property type="project" value="InterPro"/>
</dbReference>
<comment type="similarity">
    <text evidence="1">Belongs to the universal ribosomal protein uL15 family.</text>
</comment>
<protein>
    <recommendedName>
        <fullName evidence="6">Large ribosomal subunit protein uL15m</fullName>
    </recommendedName>
    <alternativeName>
        <fullName evidence="7">39S ribosomal protein L15, mitochondrial</fullName>
    </alternativeName>
</protein>
<dbReference type="AlphaFoldDB" id="A0A5S6QF75"/>
<keyword evidence="10" id="KW-1185">Reference proteome</keyword>
<dbReference type="InterPro" id="IPR005749">
    <property type="entry name" value="Ribosomal_uL15_bac-type"/>
</dbReference>
<dbReference type="Pfam" id="PF00828">
    <property type="entry name" value="Ribosomal_L27A"/>
    <property type="match status" value="1"/>
</dbReference>
<keyword evidence="3" id="KW-0689">Ribosomal protein</keyword>
<feature type="compositionally biased region" description="Basic and acidic residues" evidence="8">
    <location>
        <begin position="1"/>
        <end position="15"/>
    </location>
</feature>
<dbReference type="SUPFAM" id="SSF52080">
    <property type="entry name" value="Ribosomal proteins L15p and L18e"/>
    <property type="match status" value="1"/>
</dbReference>
<evidence type="ECO:0000256" key="8">
    <source>
        <dbReference type="SAM" id="MobiDB-lite"/>
    </source>
</evidence>
<dbReference type="WBParaSite" id="TMUE_1000005839.1">
    <property type="protein sequence ID" value="TMUE_1000005839.1"/>
    <property type="gene ID" value="WBGene00290945"/>
</dbReference>
<dbReference type="STRING" id="70415.A0A5S6QF75"/>
<keyword evidence="4" id="KW-1015">Disulfide bond</keyword>
<proteinExistence type="inferred from homology"/>
<reference evidence="11" key="1">
    <citation type="submission" date="2019-12" db="UniProtKB">
        <authorList>
            <consortium name="WormBaseParasite"/>
        </authorList>
    </citation>
    <scope>IDENTIFICATION</scope>
</reference>
<name>A0A5S6QF75_TRIMR</name>
<dbReference type="InterPro" id="IPR021131">
    <property type="entry name" value="Ribosomal_uL15/eL18"/>
</dbReference>
<evidence type="ECO:0000259" key="9">
    <source>
        <dbReference type="Pfam" id="PF00828"/>
    </source>
</evidence>